<dbReference type="EMBL" id="JAANNP010000005">
    <property type="protein sequence ID" value="NHC14329.1"/>
    <property type="molecule type" value="Genomic_DNA"/>
</dbReference>
<organism evidence="2 3">
    <name type="scientific">Motilibacter deserti</name>
    <dbReference type="NCBI Taxonomy" id="2714956"/>
    <lineage>
        <taxon>Bacteria</taxon>
        <taxon>Bacillati</taxon>
        <taxon>Actinomycetota</taxon>
        <taxon>Actinomycetes</taxon>
        <taxon>Motilibacterales</taxon>
        <taxon>Motilibacteraceae</taxon>
        <taxon>Motilibacter</taxon>
    </lineage>
</organism>
<comment type="caution">
    <text evidence="2">The sequence shown here is derived from an EMBL/GenBank/DDBJ whole genome shotgun (WGS) entry which is preliminary data.</text>
</comment>
<dbReference type="Proteomes" id="UP000800981">
    <property type="component" value="Unassembled WGS sequence"/>
</dbReference>
<gene>
    <name evidence="2" type="ORF">G9H71_11125</name>
</gene>
<reference evidence="2 3" key="1">
    <citation type="submission" date="2020-03" db="EMBL/GenBank/DDBJ databases">
        <title>Two novel Motilibacter sp.</title>
        <authorList>
            <person name="Liu S."/>
        </authorList>
    </citation>
    <scope>NUCLEOTIDE SEQUENCE [LARGE SCALE GENOMIC DNA]</scope>
    <source>
        <strain evidence="2 3">E257</strain>
    </source>
</reference>
<feature type="transmembrane region" description="Helical" evidence="1">
    <location>
        <begin position="12"/>
        <end position="33"/>
    </location>
</feature>
<keyword evidence="3" id="KW-1185">Reference proteome</keyword>
<keyword evidence="1" id="KW-1133">Transmembrane helix</keyword>
<protein>
    <submittedName>
        <fullName evidence="2">Uncharacterized protein</fullName>
    </submittedName>
</protein>
<keyword evidence="1" id="KW-0812">Transmembrane</keyword>
<accession>A0ABX0GTU1</accession>
<sequence length="212" mass="22222">MKLYADDPSHRLRQALGDALVLAWILLWARVAYETHQQVERLGAPGREIEQAGSDLTRRLTSAGDSAGGLPLVGDRLRDALTGASGAGSALQEAGRTQQDAVSGLALLLAVLVLLLPAAAVLARWLPRRIGWVREAAVARRLTLGPDGLEVLAVRALAQRPLADLAALPAGTVRGWRDGDPSAARALAAMQLRSLGLAQGVPAPTTPPGQRP</sequence>
<keyword evidence="1" id="KW-0472">Membrane</keyword>
<proteinExistence type="predicted"/>
<feature type="transmembrane region" description="Helical" evidence="1">
    <location>
        <begin position="105"/>
        <end position="126"/>
    </location>
</feature>
<dbReference type="RefSeq" id="WP_166281728.1">
    <property type="nucleotide sequence ID" value="NZ_JAANNP010000005.1"/>
</dbReference>
<evidence type="ECO:0000256" key="1">
    <source>
        <dbReference type="SAM" id="Phobius"/>
    </source>
</evidence>
<evidence type="ECO:0000313" key="3">
    <source>
        <dbReference type="Proteomes" id="UP000800981"/>
    </source>
</evidence>
<evidence type="ECO:0000313" key="2">
    <source>
        <dbReference type="EMBL" id="NHC14329.1"/>
    </source>
</evidence>
<name>A0ABX0GTU1_9ACTN</name>